<accession>W9GPN9</accession>
<reference evidence="2 3" key="1">
    <citation type="submission" date="2013-08" db="EMBL/GenBank/DDBJ databases">
        <title>The genome sequence of Skermanella stibiiresistens.</title>
        <authorList>
            <person name="Zhu W."/>
            <person name="Wang G."/>
        </authorList>
    </citation>
    <scope>NUCLEOTIDE SEQUENCE [LARGE SCALE GENOMIC DNA]</scope>
    <source>
        <strain evidence="2 3">SB22</strain>
    </source>
</reference>
<feature type="compositionally biased region" description="Basic and acidic residues" evidence="1">
    <location>
        <begin position="1"/>
        <end position="14"/>
    </location>
</feature>
<dbReference type="AlphaFoldDB" id="W9GPN9"/>
<proteinExistence type="predicted"/>
<feature type="compositionally biased region" description="Basic and acidic residues" evidence="1">
    <location>
        <begin position="50"/>
        <end position="65"/>
    </location>
</feature>
<keyword evidence="3" id="KW-1185">Reference proteome</keyword>
<feature type="compositionally biased region" description="Basic and acidic residues" evidence="1">
    <location>
        <begin position="74"/>
        <end position="91"/>
    </location>
</feature>
<feature type="region of interest" description="Disordered" evidence="1">
    <location>
        <begin position="1"/>
        <end position="137"/>
    </location>
</feature>
<gene>
    <name evidence="2" type="ORF">N825_37415</name>
</gene>
<protein>
    <submittedName>
        <fullName evidence="2">Uncharacterized protein</fullName>
    </submittedName>
</protein>
<organism evidence="2 3">
    <name type="scientific">Skermanella stibiiresistens SB22</name>
    <dbReference type="NCBI Taxonomy" id="1385369"/>
    <lineage>
        <taxon>Bacteria</taxon>
        <taxon>Pseudomonadati</taxon>
        <taxon>Pseudomonadota</taxon>
        <taxon>Alphaproteobacteria</taxon>
        <taxon>Rhodospirillales</taxon>
        <taxon>Azospirillaceae</taxon>
        <taxon>Skermanella</taxon>
    </lineage>
</organism>
<comment type="caution">
    <text evidence="2">The sequence shown here is derived from an EMBL/GenBank/DDBJ whole genome shotgun (WGS) entry which is preliminary data.</text>
</comment>
<dbReference type="EMBL" id="AVFL01000078">
    <property type="protein sequence ID" value="EWY35714.1"/>
    <property type="molecule type" value="Genomic_DNA"/>
</dbReference>
<sequence length="184" mass="19130">MVPAVTERHQRPELGDGSARAWLSSGEIDEATPVDTEQGGGDLLVGVDVDETHGAAHAGPERRQTGDGQPKIGMGDRPEQGIHDALDRQDVDPPGSAPLDVGEPVDRAGDTGPLPTPTGLEVDGGARVQQGGLATPDAVRQSWRRIRQMEGAFQVPPLLGPRFRGDGATDRLVECQGVPGGDGG</sequence>
<name>W9GPN9_9PROT</name>
<evidence type="ECO:0000313" key="2">
    <source>
        <dbReference type="EMBL" id="EWY35714.1"/>
    </source>
</evidence>
<evidence type="ECO:0000313" key="3">
    <source>
        <dbReference type="Proteomes" id="UP000019486"/>
    </source>
</evidence>
<evidence type="ECO:0000256" key="1">
    <source>
        <dbReference type="SAM" id="MobiDB-lite"/>
    </source>
</evidence>
<dbReference type="Proteomes" id="UP000019486">
    <property type="component" value="Unassembled WGS sequence"/>
</dbReference>